<reference evidence="2 3" key="1">
    <citation type="submission" date="2023-08" db="EMBL/GenBank/DDBJ databases">
        <title>Black Yeasts Isolated from many extreme environments.</title>
        <authorList>
            <person name="Coleine C."/>
            <person name="Stajich J.E."/>
            <person name="Selbmann L."/>
        </authorList>
    </citation>
    <scope>NUCLEOTIDE SEQUENCE [LARGE SCALE GENOMIC DNA]</scope>
    <source>
        <strain evidence="2 3">CCFEE 5885</strain>
    </source>
</reference>
<comment type="caution">
    <text evidence="2">The sequence shown here is derived from an EMBL/GenBank/DDBJ whole genome shotgun (WGS) entry which is preliminary data.</text>
</comment>
<organism evidence="2 3">
    <name type="scientific">Lithohypha guttulata</name>
    <dbReference type="NCBI Taxonomy" id="1690604"/>
    <lineage>
        <taxon>Eukaryota</taxon>
        <taxon>Fungi</taxon>
        <taxon>Dikarya</taxon>
        <taxon>Ascomycota</taxon>
        <taxon>Pezizomycotina</taxon>
        <taxon>Eurotiomycetes</taxon>
        <taxon>Chaetothyriomycetidae</taxon>
        <taxon>Chaetothyriales</taxon>
        <taxon>Trichomeriaceae</taxon>
        <taxon>Lithohypha</taxon>
    </lineage>
</organism>
<accession>A0ABR0K692</accession>
<feature type="signal peptide" evidence="1">
    <location>
        <begin position="1"/>
        <end position="21"/>
    </location>
</feature>
<keyword evidence="3" id="KW-1185">Reference proteome</keyword>
<evidence type="ECO:0000313" key="3">
    <source>
        <dbReference type="Proteomes" id="UP001345013"/>
    </source>
</evidence>
<proteinExistence type="predicted"/>
<name>A0ABR0K692_9EURO</name>
<evidence type="ECO:0000313" key="2">
    <source>
        <dbReference type="EMBL" id="KAK5087483.1"/>
    </source>
</evidence>
<dbReference type="EMBL" id="JAVRRG010000089">
    <property type="protein sequence ID" value="KAK5087483.1"/>
    <property type="molecule type" value="Genomic_DNA"/>
</dbReference>
<keyword evidence="1" id="KW-0732">Signal</keyword>
<evidence type="ECO:0000256" key="1">
    <source>
        <dbReference type="SAM" id="SignalP"/>
    </source>
</evidence>
<feature type="chain" id="PRO_5047403026" evidence="1">
    <location>
        <begin position="22"/>
        <end position="146"/>
    </location>
</feature>
<protein>
    <submittedName>
        <fullName evidence="2">Uncharacterized protein</fullName>
    </submittedName>
</protein>
<gene>
    <name evidence="2" type="ORF">LTR24_006674</name>
</gene>
<dbReference type="Proteomes" id="UP001345013">
    <property type="component" value="Unassembled WGS sequence"/>
</dbReference>
<sequence>MHLKTCLLLGVSAVLTSTAIAVDPTITFCEDWEATLNCETQKMELGKCKLIPDSNKKGDTGSRGQTHNVPGRVLCRFYENDQECSPKYGRVDTWADFDNNGGSLFGFANNARSIKYTYRHYECFPFDGNYLKLGINNVADRIVNGK</sequence>